<protein>
    <submittedName>
        <fullName evidence="1">Uncharacterized protein</fullName>
    </submittedName>
</protein>
<evidence type="ECO:0000313" key="1">
    <source>
        <dbReference type="EMBL" id="DAF49192.1"/>
    </source>
</evidence>
<dbReference type="EMBL" id="BK032578">
    <property type="protein sequence ID" value="DAF49192.1"/>
    <property type="molecule type" value="Genomic_DNA"/>
</dbReference>
<reference evidence="1" key="1">
    <citation type="journal article" date="2021" name="Proc. Natl. Acad. Sci. U.S.A.">
        <title>A Catalog of Tens of Thousands of Viruses from Human Metagenomes Reveals Hidden Associations with Chronic Diseases.</title>
        <authorList>
            <person name="Tisza M.J."/>
            <person name="Buck C.B."/>
        </authorList>
    </citation>
    <scope>NUCLEOTIDE SEQUENCE</scope>
    <source>
        <strain evidence="1">CtrNG92</strain>
    </source>
</reference>
<name>A0A8S5SE33_9CAUD</name>
<sequence length="41" mass="4566">MNLVFLCPIVVNVPEFRETYHSASLCICEIKLHKSCTKGAA</sequence>
<accession>A0A8S5SE33</accession>
<proteinExistence type="predicted"/>
<organism evidence="1">
    <name type="scientific">Caudovirales sp. ctrNG92</name>
    <dbReference type="NCBI Taxonomy" id="2827638"/>
    <lineage>
        <taxon>Viruses</taxon>
        <taxon>Duplodnaviria</taxon>
        <taxon>Heunggongvirae</taxon>
        <taxon>Uroviricota</taxon>
        <taxon>Caudoviricetes</taxon>
    </lineage>
</organism>